<dbReference type="KEGG" id="fes:HER31_12180"/>
<gene>
    <name evidence="12" type="primary">holA</name>
    <name evidence="12" type="ORF">HER31_12180</name>
</gene>
<dbReference type="GO" id="GO:0009360">
    <property type="term" value="C:DNA polymerase III complex"/>
    <property type="evidence" value="ECO:0007669"/>
    <property type="project" value="UniProtKB-UniRule"/>
</dbReference>
<evidence type="ECO:0000259" key="11">
    <source>
        <dbReference type="Pfam" id="PF14840"/>
    </source>
</evidence>
<comment type="similarity">
    <text evidence="7">Belongs to the DNA polymerase HolA subunit family.</text>
</comment>
<organism evidence="12 13">
    <name type="scientific">Ferrimonas lipolytica</name>
    <dbReference type="NCBI Taxonomy" id="2724191"/>
    <lineage>
        <taxon>Bacteria</taxon>
        <taxon>Pseudomonadati</taxon>
        <taxon>Pseudomonadota</taxon>
        <taxon>Gammaproteobacteria</taxon>
        <taxon>Alteromonadales</taxon>
        <taxon>Ferrimonadaceae</taxon>
        <taxon>Ferrimonas</taxon>
    </lineage>
</organism>
<dbReference type="PANTHER" id="PTHR34388:SF1">
    <property type="entry name" value="DNA POLYMERASE III SUBUNIT DELTA"/>
    <property type="match status" value="1"/>
</dbReference>
<evidence type="ECO:0000313" key="13">
    <source>
        <dbReference type="Proteomes" id="UP000501602"/>
    </source>
</evidence>
<dbReference type="Pfam" id="PF06144">
    <property type="entry name" value="DNA_pol3_delta"/>
    <property type="match status" value="1"/>
</dbReference>
<dbReference type="PANTHER" id="PTHR34388">
    <property type="entry name" value="DNA POLYMERASE III SUBUNIT DELTA"/>
    <property type="match status" value="1"/>
</dbReference>
<evidence type="ECO:0000313" key="12">
    <source>
        <dbReference type="EMBL" id="QIZ77583.1"/>
    </source>
</evidence>
<evidence type="ECO:0000256" key="6">
    <source>
        <dbReference type="ARBA" id="ARBA00022932"/>
    </source>
</evidence>
<evidence type="ECO:0000259" key="10">
    <source>
        <dbReference type="Pfam" id="PF06144"/>
    </source>
</evidence>
<evidence type="ECO:0000256" key="2">
    <source>
        <dbReference type="ARBA" id="ARBA00017703"/>
    </source>
</evidence>
<dbReference type="Proteomes" id="UP000501602">
    <property type="component" value="Chromosome"/>
</dbReference>
<dbReference type="Gene3D" id="1.20.272.10">
    <property type="match status" value="1"/>
</dbReference>
<evidence type="ECO:0000256" key="5">
    <source>
        <dbReference type="ARBA" id="ARBA00022705"/>
    </source>
</evidence>
<reference evidence="12 13" key="1">
    <citation type="submission" date="2020-04" db="EMBL/GenBank/DDBJ databases">
        <title>Ferrimonas sp. S7 isolated from sea water.</title>
        <authorList>
            <person name="Bae S.S."/>
            <person name="Baek K."/>
        </authorList>
    </citation>
    <scope>NUCLEOTIDE SEQUENCE [LARGE SCALE GENOMIC DNA]</scope>
    <source>
        <strain evidence="12 13">S7</strain>
    </source>
</reference>
<name>A0A6H1UGY5_9GAMM</name>
<protein>
    <recommendedName>
        <fullName evidence="2 9">DNA polymerase III subunit delta</fullName>
        <ecNumber evidence="1 9">2.7.7.7</ecNumber>
    </recommendedName>
</protein>
<keyword evidence="3 12" id="KW-0808">Transferase</keyword>
<evidence type="ECO:0000256" key="9">
    <source>
        <dbReference type="NCBIfam" id="TIGR01128"/>
    </source>
</evidence>
<dbReference type="InterPro" id="IPR008921">
    <property type="entry name" value="DNA_pol3_clamp-load_cplx_C"/>
</dbReference>
<dbReference type="InterPro" id="IPR027417">
    <property type="entry name" value="P-loop_NTPase"/>
</dbReference>
<dbReference type="EMBL" id="CP051180">
    <property type="protein sequence ID" value="QIZ77583.1"/>
    <property type="molecule type" value="Genomic_DNA"/>
</dbReference>
<keyword evidence="5" id="KW-0235">DNA replication</keyword>
<dbReference type="EC" id="2.7.7.7" evidence="1 9"/>
<dbReference type="Gene3D" id="1.10.8.60">
    <property type="match status" value="1"/>
</dbReference>
<dbReference type="Pfam" id="PF14840">
    <property type="entry name" value="DNA_pol3_delt_C"/>
    <property type="match status" value="1"/>
</dbReference>
<evidence type="ECO:0000256" key="7">
    <source>
        <dbReference type="ARBA" id="ARBA00034754"/>
    </source>
</evidence>
<evidence type="ECO:0000256" key="1">
    <source>
        <dbReference type="ARBA" id="ARBA00012417"/>
    </source>
</evidence>
<dbReference type="NCBIfam" id="TIGR01128">
    <property type="entry name" value="holA"/>
    <property type="match status" value="1"/>
</dbReference>
<evidence type="ECO:0000256" key="4">
    <source>
        <dbReference type="ARBA" id="ARBA00022695"/>
    </source>
</evidence>
<dbReference type="GO" id="GO:0003887">
    <property type="term" value="F:DNA-directed DNA polymerase activity"/>
    <property type="evidence" value="ECO:0007669"/>
    <property type="project" value="UniProtKB-UniRule"/>
</dbReference>
<evidence type="ECO:0000256" key="8">
    <source>
        <dbReference type="ARBA" id="ARBA00049244"/>
    </source>
</evidence>
<dbReference type="InterPro" id="IPR010372">
    <property type="entry name" value="DNA_pol3_delta_N"/>
</dbReference>
<keyword evidence="13" id="KW-1185">Reference proteome</keyword>
<dbReference type="SUPFAM" id="SSF52540">
    <property type="entry name" value="P-loop containing nucleoside triphosphate hydrolases"/>
    <property type="match status" value="1"/>
</dbReference>
<dbReference type="RefSeq" id="WP_168660842.1">
    <property type="nucleotide sequence ID" value="NZ_CP051180.1"/>
</dbReference>
<sequence>MRIFASQLQRELTKLPQVMMVFGDDVLIREECRDTIREQLMKRQGIEERLSMVQESSFDWQGLLQECQALSLFASRRLIELELPTLKPGTEGAAALVELAANLAQQQDTFVLLHGPKAAREQTNSKWFKSLDKVGLHIQALTPEGSHYQRWIGERARRHKLNLSSSATQLIASMFEGNLMAADQTMAQLGLISDGQRIEQTELQELLEDQSRYTVFQLVDALLAGQIPMAIKMLNQLQLEDTAPTLIGWALSREFTTLCRLAKHLQEGQNRNAAMKTEKIWEKRQRLYGNCLDRITPAQLGAALAAVGQLEQLIKLEGGSDAQQWLALADLCARFDGNYQPLAIAAAGLTG</sequence>
<comment type="catalytic activity">
    <reaction evidence="8">
        <text>DNA(n) + a 2'-deoxyribonucleoside 5'-triphosphate = DNA(n+1) + diphosphate</text>
        <dbReference type="Rhea" id="RHEA:22508"/>
        <dbReference type="Rhea" id="RHEA-COMP:17339"/>
        <dbReference type="Rhea" id="RHEA-COMP:17340"/>
        <dbReference type="ChEBI" id="CHEBI:33019"/>
        <dbReference type="ChEBI" id="CHEBI:61560"/>
        <dbReference type="ChEBI" id="CHEBI:173112"/>
        <dbReference type="EC" id="2.7.7.7"/>
    </reaction>
</comment>
<keyword evidence="4 12" id="KW-0548">Nucleotidyltransferase</keyword>
<feature type="domain" description="DNA polymerase III subunit delta C-terminal" evidence="11">
    <location>
        <begin position="216"/>
        <end position="321"/>
    </location>
</feature>
<dbReference type="InterPro" id="IPR005790">
    <property type="entry name" value="DNA_polIII_delta"/>
</dbReference>
<dbReference type="InterPro" id="IPR032780">
    <property type="entry name" value="DNA_pol3_delt_C"/>
</dbReference>
<accession>A0A6H1UGY5</accession>
<dbReference type="CDD" id="cd18138">
    <property type="entry name" value="HLD_clamp_pol_III_delta"/>
    <property type="match status" value="1"/>
</dbReference>
<evidence type="ECO:0000256" key="3">
    <source>
        <dbReference type="ARBA" id="ARBA00022679"/>
    </source>
</evidence>
<feature type="domain" description="DNA polymerase III delta N-terminal" evidence="10">
    <location>
        <begin position="21"/>
        <end position="133"/>
    </location>
</feature>
<dbReference type="Gene3D" id="3.40.50.300">
    <property type="entry name" value="P-loop containing nucleotide triphosphate hydrolases"/>
    <property type="match status" value="1"/>
</dbReference>
<dbReference type="SUPFAM" id="SSF48019">
    <property type="entry name" value="post-AAA+ oligomerization domain-like"/>
    <property type="match status" value="1"/>
</dbReference>
<dbReference type="GO" id="GO:0003677">
    <property type="term" value="F:DNA binding"/>
    <property type="evidence" value="ECO:0007669"/>
    <property type="project" value="InterPro"/>
</dbReference>
<dbReference type="AlphaFoldDB" id="A0A6H1UGY5"/>
<keyword evidence="6" id="KW-0239">DNA-directed DNA polymerase</keyword>
<dbReference type="GO" id="GO:0006261">
    <property type="term" value="P:DNA-templated DNA replication"/>
    <property type="evidence" value="ECO:0007669"/>
    <property type="project" value="TreeGrafter"/>
</dbReference>
<proteinExistence type="inferred from homology"/>